<feature type="transmembrane region" description="Helical" evidence="6">
    <location>
        <begin position="6"/>
        <end position="28"/>
    </location>
</feature>
<keyword evidence="4 6" id="KW-1133">Transmembrane helix</keyword>
<dbReference type="EMBL" id="CP007029">
    <property type="protein sequence ID" value="AHE99447.1"/>
    <property type="molecule type" value="Genomic_DNA"/>
</dbReference>
<organism evidence="7 8">
    <name type="scientific">Thioalkalivibrio paradoxus ARh 1</name>
    <dbReference type="NCBI Taxonomy" id="713585"/>
    <lineage>
        <taxon>Bacteria</taxon>
        <taxon>Pseudomonadati</taxon>
        <taxon>Pseudomonadota</taxon>
        <taxon>Gammaproteobacteria</taxon>
        <taxon>Chromatiales</taxon>
        <taxon>Ectothiorhodospiraceae</taxon>
        <taxon>Thioalkalivibrio</taxon>
    </lineage>
</organism>
<gene>
    <name evidence="7" type="ORF">THITH_15490</name>
</gene>
<evidence type="ECO:0000256" key="1">
    <source>
        <dbReference type="ARBA" id="ARBA00004141"/>
    </source>
</evidence>
<dbReference type="Proteomes" id="UP000005289">
    <property type="component" value="Chromosome"/>
</dbReference>
<name>W0DQB4_9GAMM</name>
<feature type="transmembrane region" description="Helical" evidence="6">
    <location>
        <begin position="188"/>
        <end position="213"/>
    </location>
</feature>
<accession>W0DQB4</accession>
<feature type="transmembrane region" description="Helical" evidence="6">
    <location>
        <begin position="63"/>
        <end position="81"/>
    </location>
</feature>
<feature type="transmembrane region" description="Helical" evidence="6">
    <location>
        <begin position="128"/>
        <end position="148"/>
    </location>
</feature>
<dbReference type="PANTHER" id="PTHR30028:SF0">
    <property type="entry name" value="PROTEIN ALUMINUM SENSITIVE 3"/>
    <property type="match status" value="1"/>
</dbReference>
<feature type="transmembrane region" description="Helical" evidence="6">
    <location>
        <begin position="93"/>
        <end position="116"/>
    </location>
</feature>
<evidence type="ECO:0000256" key="2">
    <source>
        <dbReference type="ARBA" id="ARBA00005268"/>
    </source>
</evidence>
<evidence type="ECO:0000256" key="6">
    <source>
        <dbReference type="SAM" id="Phobius"/>
    </source>
</evidence>
<evidence type="ECO:0000256" key="3">
    <source>
        <dbReference type="ARBA" id="ARBA00022692"/>
    </source>
</evidence>
<dbReference type="OrthoDB" id="9791807at2"/>
<dbReference type="InterPro" id="IPR005226">
    <property type="entry name" value="UPF0014_fam"/>
</dbReference>
<dbReference type="KEGG" id="tti:THITH_15490"/>
<keyword evidence="8" id="KW-1185">Reference proteome</keyword>
<dbReference type="HOGENOM" id="CLU_076147_1_1_6"/>
<reference evidence="7 8" key="1">
    <citation type="submission" date="2013-12" db="EMBL/GenBank/DDBJ databases">
        <authorList>
            <consortium name="DOE Joint Genome Institute"/>
            <person name="Muyzer G."/>
            <person name="Huntemann M."/>
            <person name="Han J."/>
            <person name="Chen A."/>
            <person name="Kyrpides N."/>
            <person name="Mavromatis K."/>
            <person name="Markowitz V."/>
            <person name="Palaniappan K."/>
            <person name="Ivanova N."/>
            <person name="Schaumberg A."/>
            <person name="Pati A."/>
            <person name="Liolios K."/>
            <person name="Nordberg H.P."/>
            <person name="Cantor M.N."/>
            <person name="Hua S.X."/>
            <person name="Woyke T."/>
        </authorList>
    </citation>
    <scope>NUCLEOTIDE SEQUENCE [LARGE SCALE GENOMIC DNA]</scope>
    <source>
        <strain evidence="7 8">ARh 1</strain>
    </source>
</reference>
<feature type="transmembrane region" description="Helical" evidence="6">
    <location>
        <begin position="225"/>
        <end position="246"/>
    </location>
</feature>
<dbReference type="STRING" id="713585.THITH_15490"/>
<keyword evidence="3 6" id="KW-0812">Transmembrane</keyword>
<dbReference type="AlphaFoldDB" id="W0DQB4"/>
<feature type="transmembrane region" description="Helical" evidence="6">
    <location>
        <begin position="35"/>
        <end position="57"/>
    </location>
</feature>
<protein>
    <submittedName>
        <fullName evidence="7">ABC transporter permease</fullName>
    </submittedName>
</protein>
<comment type="similarity">
    <text evidence="2">Belongs to the UPF0014 family.</text>
</comment>
<evidence type="ECO:0000256" key="4">
    <source>
        <dbReference type="ARBA" id="ARBA00022989"/>
    </source>
</evidence>
<dbReference type="GO" id="GO:0005886">
    <property type="term" value="C:plasma membrane"/>
    <property type="evidence" value="ECO:0007669"/>
    <property type="project" value="TreeGrafter"/>
</dbReference>
<proteinExistence type="inferred from homology"/>
<dbReference type="Pfam" id="PF03649">
    <property type="entry name" value="UPF0014"/>
    <property type="match status" value="1"/>
</dbReference>
<sequence>MTVISLSALDLSLAAVLVVALAGVTIWARLGVGRSLLIAAVRTVLQLLLVGLILQALFDHARLVWVVLMALAMLLIAGYEVMARQERRFTGVWGYGIGTATMFVSAFAVTVLALTTMVGPTPWWEPQYAIPLLGMLLGNTMTGIALGLDRLTQTVWRERRVIEGRLALGDSWVCATATMRREAARSGLMPTINAMAAAGVVSLPGMMTGQILAGVPPVEAVKYQILIMFLISAGTGFGALGAVWLASKRLFDQRARLRLDRLGPGRR</sequence>
<keyword evidence="5 6" id="KW-0472">Membrane</keyword>
<evidence type="ECO:0000313" key="7">
    <source>
        <dbReference type="EMBL" id="AHE99447.1"/>
    </source>
</evidence>
<dbReference type="RefSeq" id="WP_006746990.1">
    <property type="nucleotide sequence ID" value="NZ_CP007029.1"/>
</dbReference>
<dbReference type="PANTHER" id="PTHR30028">
    <property type="entry name" value="UPF0014 INNER MEMBRANE PROTEIN YBBM-RELATED"/>
    <property type="match status" value="1"/>
</dbReference>
<comment type="subcellular location">
    <subcellularLocation>
        <location evidence="1">Membrane</location>
        <topology evidence="1">Multi-pass membrane protein</topology>
    </subcellularLocation>
</comment>
<evidence type="ECO:0000313" key="8">
    <source>
        <dbReference type="Proteomes" id="UP000005289"/>
    </source>
</evidence>
<evidence type="ECO:0000256" key="5">
    <source>
        <dbReference type="ARBA" id="ARBA00023136"/>
    </source>
</evidence>